<evidence type="ECO:0000313" key="1">
    <source>
        <dbReference type="EMBL" id="JAS39090.1"/>
    </source>
</evidence>
<proteinExistence type="predicted"/>
<accession>A0A1B6EMD5</accession>
<dbReference type="AlphaFoldDB" id="A0A1B6EMD5"/>
<protein>
    <submittedName>
        <fullName evidence="1">Uncharacterized protein</fullName>
    </submittedName>
</protein>
<gene>
    <name evidence="1" type="ORF">g.1075</name>
</gene>
<name>A0A1B6EMD5_9HEMI</name>
<organism evidence="1">
    <name type="scientific">Cuerna arida</name>
    <dbReference type="NCBI Taxonomy" id="1464854"/>
    <lineage>
        <taxon>Eukaryota</taxon>
        <taxon>Metazoa</taxon>
        <taxon>Ecdysozoa</taxon>
        <taxon>Arthropoda</taxon>
        <taxon>Hexapoda</taxon>
        <taxon>Insecta</taxon>
        <taxon>Pterygota</taxon>
        <taxon>Neoptera</taxon>
        <taxon>Paraneoptera</taxon>
        <taxon>Hemiptera</taxon>
        <taxon>Auchenorrhyncha</taxon>
        <taxon>Membracoidea</taxon>
        <taxon>Cicadellidae</taxon>
        <taxon>Cicadellinae</taxon>
        <taxon>Proconiini</taxon>
        <taxon>Cuerna</taxon>
    </lineage>
</organism>
<dbReference type="EMBL" id="GECZ01030679">
    <property type="protein sequence ID" value="JAS39090.1"/>
    <property type="molecule type" value="Transcribed_RNA"/>
</dbReference>
<reference evidence="1" key="1">
    <citation type="submission" date="2015-11" db="EMBL/GenBank/DDBJ databases">
        <title>De novo transcriptome assembly of four potential Pierce s Disease insect vectors from Arizona vineyards.</title>
        <authorList>
            <person name="Tassone E.E."/>
        </authorList>
    </citation>
    <scope>NUCLEOTIDE SEQUENCE</scope>
</reference>
<sequence length="123" mass="12875">MAKIQNVVSVTNVIRAVITPVNAKRMNAVLSATVKVILHAIALKIRSQTDPHATNATRLVTSLVLVRKLVVNAIIVTTAAIIETATVLVAQAEVAVAAVAAEAVKLATPVINPVIFRVTVPIT</sequence>